<dbReference type="PANTHER" id="PTHR35184">
    <property type="entry name" value="YALI0C10208P"/>
    <property type="match status" value="1"/>
</dbReference>
<evidence type="ECO:0000256" key="1">
    <source>
        <dbReference type="SAM" id="Phobius"/>
    </source>
</evidence>
<protein>
    <submittedName>
        <fullName evidence="2">Uncharacterized protein</fullName>
    </submittedName>
</protein>
<dbReference type="OrthoDB" id="3357002at2759"/>
<organism evidence="2 3">
    <name type="scientific">Babjeviella inositovora NRRL Y-12698</name>
    <dbReference type="NCBI Taxonomy" id="984486"/>
    <lineage>
        <taxon>Eukaryota</taxon>
        <taxon>Fungi</taxon>
        <taxon>Dikarya</taxon>
        <taxon>Ascomycota</taxon>
        <taxon>Saccharomycotina</taxon>
        <taxon>Pichiomycetes</taxon>
        <taxon>Serinales incertae sedis</taxon>
        <taxon>Babjeviella</taxon>
    </lineage>
</organism>
<dbReference type="RefSeq" id="XP_018984979.1">
    <property type="nucleotide sequence ID" value="XM_019131236.1"/>
</dbReference>
<reference evidence="3" key="1">
    <citation type="submission" date="2016-05" db="EMBL/GenBank/DDBJ databases">
        <title>Comparative genomics of biotechnologically important yeasts.</title>
        <authorList>
            <consortium name="DOE Joint Genome Institute"/>
            <person name="Riley R."/>
            <person name="Haridas S."/>
            <person name="Wolfe K.H."/>
            <person name="Lopes M.R."/>
            <person name="Hittinger C.T."/>
            <person name="Goker M."/>
            <person name="Salamov A."/>
            <person name="Wisecaver J."/>
            <person name="Long T.M."/>
            <person name="Aerts A.L."/>
            <person name="Barry K."/>
            <person name="Choi C."/>
            <person name="Clum A."/>
            <person name="Coughlan A.Y."/>
            <person name="Deshpande S."/>
            <person name="Douglass A.P."/>
            <person name="Hanson S.J."/>
            <person name="Klenk H.-P."/>
            <person name="Labutti K."/>
            <person name="Lapidus A."/>
            <person name="Lindquist E."/>
            <person name="Lipzen A."/>
            <person name="Meier-Kolthoff J.P."/>
            <person name="Ohm R.A."/>
            <person name="Otillar R.P."/>
            <person name="Pangilinan J."/>
            <person name="Peng Y."/>
            <person name="Rokas A."/>
            <person name="Rosa C.A."/>
            <person name="Scheuner C."/>
            <person name="Sibirny A.A."/>
            <person name="Slot J.C."/>
            <person name="Stielow J.B."/>
            <person name="Sun H."/>
            <person name="Kurtzman C.P."/>
            <person name="Blackwell M."/>
            <person name="Grigoriev I.V."/>
            <person name="Jeffries T.W."/>
        </authorList>
    </citation>
    <scope>NUCLEOTIDE SEQUENCE [LARGE SCALE GENOMIC DNA]</scope>
    <source>
        <strain evidence="3">NRRL Y-12698</strain>
    </source>
</reference>
<feature type="transmembrane region" description="Helical" evidence="1">
    <location>
        <begin position="74"/>
        <end position="93"/>
    </location>
</feature>
<feature type="transmembrane region" description="Helical" evidence="1">
    <location>
        <begin position="145"/>
        <end position="173"/>
    </location>
</feature>
<feature type="transmembrane region" description="Helical" evidence="1">
    <location>
        <begin position="43"/>
        <end position="65"/>
    </location>
</feature>
<dbReference type="PANTHER" id="PTHR35184:SF1">
    <property type="entry name" value="INTEGRAL MEMBRANE PROTEIN"/>
    <property type="match status" value="1"/>
</dbReference>
<name>A0A1E3QPR6_9ASCO</name>
<feature type="transmembrane region" description="Helical" evidence="1">
    <location>
        <begin position="330"/>
        <end position="347"/>
    </location>
</feature>
<dbReference type="AlphaFoldDB" id="A0A1E3QPR6"/>
<dbReference type="InterPro" id="IPR021460">
    <property type="entry name" value="DUF3112"/>
</dbReference>
<proteinExistence type="predicted"/>
<keyword evidence="1" id="KW-1133">Transmembrane helix</keyword>
<feature type="transmembrane region" description="Helical" evidence="1">
    <location>
        <begin position="291"/>
        <end position="310"/>
    </location>
</feature>
<accession>A0A1E3QPR6</accession>
<feature type="non-terminal residue" evidence="2">
    <location>
        <position position="381"/>
    </location>
</feature>
<feature type="transmembrane region" description="Helical" evidence="1">
    <location>
        <begin position="113"/>
        <end position="133"/>
    </location>
</feature>
<dbReference type="GeneID" id="30149089"/>
<feature type="transmembrane region" description="Helical" evidence="1">
    <location>
        <begin position="193"/>
        <end position="212"/>
    </location>
</feature>
<dbReference type="Pfam" id="PF11309">
    <property type="entry name" value="DUF3112"/>
    <property type="match status" value="1"/>
</dbReference>
<evidence type="ECO:0000313" key="2">
    <source>
        <dbReference type="EMBL" id="ODQ79651.1"/>
    </source>
</evidence>
<keyword evidence="3" id="KW-1185">Reference proteome</keyword>
<keyword evidence="1" id="KW-0472">Membrane</keyword>
<sequence length="381" mass="42996">GTGILILLGKAEALLGKIPSYLSEYVVGLQQGLFGGYPTTKDIAPSALFLAIFIVFFFAHLFVFIKNYTRGHKFWISLGLAGYALMRWIGFAMRVRWSKNITLVKLGIASEVFLILPTILLNTLNLIMAQRIFTWRHPVGGASKLFWNLMLTVYALVIAIILMTIVASVVPYVYLLSAKHYEMCRNVVKVSDIFVLLYALLSTSLIALAYVFKPTQNDKNCATYQPWWIKSFSPFYYVEKNAAQEAEQSFLKRPSSQRHAIRVIASTDSHLENHVEGVSTDRGSLKHNHSIVLITITTLIIFLGAILRAITSFDEKTAAEGTNIYKPFVMYIMWGGLETVVNILYLIGRVDLRFYRPDVLPKEVRAIVTANQSPYESDSEE</sequence>
<evidence type="ECO:0000313" key="3">
    <source>
        <dbReference type="Proteomes" id="UP000094336"/>
    </source>
</evidence>
<keyword evidence="1" id="KW-0812">Transmembrane</keyword>
<dbReference type="STRING" id="984486.A0A1E3QPR6"/>
<dbReference type="EMBL" id="KV454432">
    <property type="protein sequence ID" value="ODQ79651.1"/>
    <property type="molecule type" value="Genomic_DNA"/>
</dbReference>
<dbReference type="Proteomes" id="UP000094336">
    <property type="component" value="Unassembled WGS sequence"/>
</dbReference>
<feature type="non-terminal residue" evidence="2">
    <location>
        <position position="1"/>
    </location>
</feature>
<gene>
    <name evidence="2" type="ORF">BABINDRAFT_20131</name>
</gene>